<dbReference type="EMBL" id="JBHSHJ010000019">
    <property type="protein sequence ID" value="MFC4790410.1"/>
    <property type="molecule type" value="Genomic_DNA"/>
</dbReference>
<comment type="caution">
    <text evidence="1">The sequence shown here is derived from an EMBL/GenBank/DDBJ whole genome shotgun (WGS) entry which is preliminary data.</text>
</comment>
<name>A0ABV9QHG7_9BURK</name>
<dbReference type="Proteomes" id="UP001596001">
    <property type="component" value="Unassembled WGS sequence"/>
</dbReference>
<reference evidence="2" key="1">
    <citation type="journal article" date="2019" name="Int. J. Syst. Evol. Microbiol.">
        <title>The Global Catalogue of Microorganisms (GCM) 10K type strain sequencing project: providing services to taxonomists for standard genome sequencing and annotation.</title>
        <authorList>
            <consortium name="The Broad Institute Genomics Platform"/>
            <consortium name="The Broad Institute Genome Sequencing Center for Infectious Disease"/>
            <person name="Wu L."/>
            <person name="Ma J."/>
        </authorList>
    </citation>
    <scope>NUCLEOTIDE SEQUENCE [LARGE SCALE GENOMIC DNA]</scope>
    <source>
        <strain evidence="2">CCUG 49452</strain>
    </source>
</reference>
<protein>
    <submittedName>
        <fullName evidence="1">Uncharacterized protein</fullName>
    </submittedName>
</protein>
<accession>A0ABV9QHG7</accession>
<keyword evidence="2" id="KW-1185">Reference proteome</keyword>
<gene>
    <name evidence="1" type="ORF">ACFO6X_15625</name>
</gene>
<dbReference type="RefSeq" id="WP_382434886.1">
    <property type="nucleotide sequence ID" value="NZ_JBHSHJ010000019.1"/>
</dbReference>
<evidence type="ECO:0000313" key="1">
    <source>
        <dbReference type="EMBL" id="MFC4790410.1"/>
    </source>
</evidence>
<proteinExistence type="predicted"/>
<sequence length="382" mass="45126">MFNAWAIPVFEHIHGKKIASMLADILFPNVTERTVRNWISGKIKNHQAAINKIDAAGTTKLRQHLLKKDYTPEDVERIIQNQPQNIGPLGSFVYFCSPLENHYPETLKLACKIDEISKELYEAKAKKDIDAFILKLLSVDYLTEEYLVNIDEMDESICETKERIINSKNWSDLDKPLKLILFNALMSLMALWNIEFCKSYFDQFEAVPIFIWFQPRINPTVKKGADGNFKKQRDLIHLPNRRLIDFMACLRFYKKNRKWPQEIPSVAELSIWTAEDKKNYVEERKIVCWREGRRLTYKEFSNFWNAMFFFCEEKQRPSPPFPLLFASTTWSKLFVQGSKEKPELSVYINFEKYFIYWWERHEKKAKNNGASFGDAAWLTLLN</sequence>
<organism evidence="1 2">
    <name type="scientific">Giesbergeria sinuosa</name>
    <dbReference type="NCBI Taxonomy" id="80883"/>
    <lineage>
        <taxon>Bacteria</taxon>
        <taxon>Pseudomonadati</taxon>
        <taxon>Pseudomonadota</taxon>
        <taxon>Betaproteobacteria</taxon>
        <taxon>Burkholderiales</taxon>
        <taxon>Comamonadaceae</taxon>
        <taxon>Giesbergeria</taxon>
    </lineage>
</organism>
<evidence type="ECO:0000313" key="2">
    <source>
        <dbReference type="Proteomes" id="UP001596001"/>
    </source>
</evidence>